<evidence type="ECO:0000256" key="4">
    <source>
        <dbReference type="SAM" id="MobiDB-lite"/>
    </source>
</evidence>
<feature type="region of interest" description="Disordered" evidence="4">
    <location>
        <begin position="421"/>
        <end position="494"/>
    </location>
</feature>
<name>A0A0B7AHB3_9EUPU</name>
<feature type="compositionally biased region" description="Polar residues" evidence="4">
    <location>
        <begin position="87"/>
        <end position="101"/>
    </location>
</feature>
<organism evidence="5">
    <name type="scientific">Arion vulgaris</name>
    <dbReference type="NCBI Taxonomy" id="1028688"/>
    <lineage>
        <taxon>Eukaryota</taxon>
        <taxon>Metazoa</taxon>
        <taxon>Spiralia</taxon>
        <taxon>Lophotrochozoa</taxon>
        <taxon>Mollusca</taxon>
        <taxon>Gastropoda</taxon>
        <taxon>Heterobranchia</taxon>
        <taxon>Euthyneura</taxon>
        <taxon>Panpulmonata</taxon>
        <taxon>Eupulmonata</taxon>
        <taxon>Stylommatophora</taxon>
        <taxon>Helicina</taxon>
        <taxon>Arionoidea</taxon>
        <taxon>Arionidae</taxon>
        <taxon>Arion</taxon>
    </lineage>
</organism>
<evidence type="ECO:0000313" key="5">
    <source>
        <dbReference type="EMBL" id="CEK80203.1"/>
    </source>
</evidence>
<reference evidence="5" key="1">
    <citation type="submission" date="2014-12" db="EMBL/GenBank/DDBJ databases">
        <title>Insight into the proteome of Arion vulgaris.</title>
        <authorList>
            <person name="Aradska J."/>
            <person name="Bulat T."/>
            <person name="Smidak R."/>
            <person name="Sarate P."/>
            <person name="Gangsoo J."/>
            <person name="Sialana F."/>
            <person name="Bilban M."/>
            <person name="Lubec G."/>
        </authorList>
    </citation>
    <scope>NUCLEOTIDE SEQUENCE</scope>
    <source>
        <tissue evidence="5">Skin</tissue>
    </source>
</reference>
<dbReference type="EMBL" id="HACG01033338">
    <property type="protein sequence ID" value="CEK80203.1"/>
    <property type="molecule type" value="Transcribed_RNA"/>
</dbReference>
<accession>A0A0B7AHB3</accession>
<dbReference type="AlphaFoldDB" id="A0A0B7AHB3"/>
<feature type="compositionally biased region" description="Polar residues" evidence="4">
    <location>
        <begin position="457"/>
        <end position="493"/>
    </location>
</feature>
<proteinExistence type="inferred from homology"/>
<dbReference type="PANTHER" id="PTHR12940:SF0">
    <property type="entry name" value="SPLICING FACTOR ESS-2 HOMOLOG"/>
    <property type="match status" value="1"/>
</dbReference>
<feature type="compositionally biased region" description="Basic and acidic residues" evidence="4">
    <location>
        <begin position="103"/>
        <end position="120"/>
    </location>
</feature>
<keyword evidence="3" id="KW-0539">Nucleus</keyword>
<dbReference type="PANTHER" id="PTHR12940">
    <property type="entry name" value="ES-2 PROTEIN - RELATED"/>
    <property type="match status" value="1"/>
</dbReference>
<feature type="region of interest" description="Disordered" evidence="4">
    <location>
        <begin position="87"/>
        <end position="144"/>
    </location>
</feature>
<evidence type="ECO:0000256" key="1">
    <source>
        <dbReference type="ARBA" id="ARBA00004123"/>
    </source>
</evidence>
<protein>
    <submittedName>
        <fullName evidence="5">Uncharacterized protein</fullName>
    </submittedName>
</protein>
<comment type="subcellular location">
    <subcellularLocation>
        <location evidence="1">Nucleus</location>
    </subcellularLocation>
</comment>
<evidence type="ECO:0000256" key="3">
    <source>
        <dbReference type="ARBA" id="ARBA00023242"/>
    </source>
</evidence>
<comment type="similarity">
    <text evidence="2">Belongs to the ESS2 family.</text>
</comment>
<dbReference type="GO" id="GO:0071013">
    <property type="term" value="C:catalytic step 2 spliceosome"/>
    <property type="evidence" value="ECO:0007669"/>
    <property type="project" value="TreeGrafter"/>
</dbReference>
<dbReference type="InterPro" id="IPR019148">
    <property type="entry name" value="Nuclear_protein_DGCR14_ESS-2"/>
</dbReference>
<evidence type="ECO:0000256" key="2">
    <source>
        <dbReference type="ARBA" id="ARBA00009072"/>
    </source>
</evidence>
<feature type="compositionally biased region" description="Polar residues" evidence="4">
    <location>
        <begin position="422"/>
        <end position="436"/>
    </location>
</feature>
<gene>
    <name evidence="5" type="primary">ORF119588</name>
</gene>
<sequence length="511" mass="56934">MGEQVQTKSKDAVSLDFKVPSKSVKKAKKVLSEDDFSQGISRIIERDFFPDIPRLQAHTEYFEALEKNDLVKLREIQVRFNQQQRLDTGTSHLTNTPSTFETPEGRRKTTPADKRQHDTEQPLGGAQQDDLDDGEDEHTVSEKNVPKISLDSFLSRTTSEDNASFVEILNDADRKHRMKHAWLFDKEQEQEMEHESMMVVPSIEQQAAITESSAHINTWKYINKNAVMYVPEGVDLSAKELIDQQKHKPREIIHDNTRFQHNPFSNAKSKEAMQKAATFRALINQGKIGHDGKEIQAGQSPQINGYGFVDTPTPEPGVCESPLMTWGEIESTPARLDSNNDSLMSSTPGPVFRIPAVPKRDRLALELSEKASKAHRAKKEEAIKQVTRRFASPVAKIGLSSSERLNSMSPAAQRLASKRLGIQTSSDKALQASYTPSPSPSHRLPGTATPIRLTPGSRRSQGSLPGSPAVNTPSSARGSRTPTSDTNQETSLTDHLLNLPKRKRKLASDFF</sequence>
<dbReference type="Pfam" id="PF09751">
    <property type="entry name" value="Es2"/>
    <property type="match status" value="1"/>
</dbReference>